<sequence length="343" mass="35946">MTTDGWNGSDVSEDGSVDRALPRFALPNEEMTEPLDPSEVDATAPRPALSKSRSESRSESRSARRVRTTSQSRPESTQEVAASDILLEAYVEDPEPVSRRPSQLPPLSPLSPKDLAQIEDLLRDAPRPLPPAPPPPRPVHFALSQPLLPPLTSAPFDTPSVAPVAFGSSSAVVRAPFGAPAHSAAPAPVRASNRGVFFAVGAVAAFVACAVTVKLVRPMAALHASAPTVVSAAPMPSPSVPLKAEPSPPPTKEVQAATLATPSVPAVPTVAVDALPKASIPPDMTLLTLPPYATGHRVFLDKALLQKASSPIRLKCGEHTIKIGSSGKPRRVDLPCGREFTLP</sequence>
<dbReference type="Proteomes" id="UP000064967">
    <property type="component" value="Chromosome"/>
</dbReference>
<protein>
    <submittedName>
        <fullName evidence="2">Uncharacterized protein</fullName>
    </submittedName>
</protein>
<feature type="region of interest" description="Disordered" evidence="1">
    <location>
        <begin position="1"/>
        <end position="111"/>
    </location>
</feature>
<gene>
    <name evidence="2" type="ORF">AKJ09_10398</name>
</gene>
<proteinExistence type="predicted"/>
<reference evidence="2 3" key="1">
    <citation type="submission" date="2015-08" db="EMBL/GenBank/DDBJ databases">
        <authorList>
            <person name="Babu N.S."/>
            <person name="Beckwith C.J."/>
            <person name="Beseler K.G."/>
            <person name="Brison A."/>
            <person name="Carone J.V."/>
            <person name="Caskin T.P."/>
            <person name="Diamond M."/>
            <person name="Durham M.E."/>
            <person name="Foxe J.M."/>
            <person name="Go M."/>
            <person name="Henderson B.A."/>
            <person name="Jones I.B."/>
            <person name="McGettigan J.A."/>
            <person name="Micheletti S.J."/>
            <person name="Nasrallah M.E."/>
            <person name="Ortiz D."/>
            <person name="Piller C.R."/>
            <person name="Privatt S.R."/>
            <person name="Schneider S.L."/>
            <person name="Sharp S."/>
            <person name="Smith T.C."/>
            <person name="Stanton J.D."/>
            <person name="Ullery H.E."/>
            <person name="Wilson R.J."/>
            <person name="Serrano M.G."/>
            <person name="Buck G."/>
            <person name="Lee V."/>
            <person name="Wang Y."/>
            <person name="Carvalho R."/>
            <person name="Voegtly L."/>
            <person name="Shi R."/>
            <person name="Duckworth R."/>
            <person name="Johnson A."/>
            <person name="Loviza R."/>
            <person name="Walstead R."/>
            <person name="Shah Z."/>
            <person name="Kiflezghi M."/>
            <person name="Wade K."/>
            <person name="Ball S.L."/>
            <person name="Bradley K.W."/>
            <person name="Asai D.J."/>
            <person name="Bowman C.A."/>
            <person name="Russell D.A."/>
            <person name="Pope W.H."/>
            <person name="Jacobs-Sera D."/>
            <person name="Hendrix R.W."/>
            <person name="Hatfull G.F."/>
        </authorList>
    </citation>
    <scope>NUCLEOTIDE SEQUENCE [LARGE SCALE GENOMIC DNA]</scope>
    <source>
        <strain evidence="2 3">DSM 27648</strain>
    </source>
</reference>
<evidence type="ECO:0000313" key="2">
    <source>
        <dbReference type="EMBL" id="AKV03735.1"/>
    </source>
</evidence>
<name>A0A0K1QE96_9BACT</name>
<feature type="compositionally biased region" description="Basic and acidic residues" evidence="1">
    <location>
        <begin position="52"/>
        <end position="62"/>
    </location>
</feature>
<feature type="compositionally biased region" description="Acidic residues" evidence="1">
    <location>
        <begin position="30"/>
        <end position="39"/>
    </location>
</feature>
<dbReference type="EMBL" id="CP012333">
    <property type="protein sequence ID" value="AKV03735.1"/>
    <property type="molecule type" value="Genomic_DNA"/>
</dbReference>
<feature type="region of interest" description="Disordered" evidence="1">
    <location>
        <begin position="232"/>
        <end position="253"/>
    </location>
</feature>
<organism evidence="2 3">
    <name type="scientific">Labilithrix luteola</name>
    <dbReference type="NCBI Taxonomy" id="1391654"/>
    <lineage>
        <taxon>Bacteria</taxon>
        <taxon>Pseudomonadati</taxon>
        <taxon>Myxococcota</taxon>
        <taxon>Polyangia</taxon>
        <taxon>Polyangiales</taxon>
        <taxon>Labilitrichaceae</taxon>
        <taxon>Labilithrix</taxon>
    </lineage>
</organism>
<accession>A0A0K1QE96</accession>
<dbReference type="AlphaFoldDB" id="A0A0K1QE96"/>
<keyword evidence="3" id="KW-1185">Reference proteome</keyword>
<dbReference type="STRING" id="1391654.AKJ09_10398"/>
<dbReference type="RefSeq" id="WP_146654456.1">
    <property type="nucleotide sequence ID" value="NZ_CP012333.1"/>
</dbReference>
<feature type="compositionally biased region" description="Polar residues" evidence="1">
    <location>
        <begin position="1"/>
        <end position="10"/>
    </location>
</feature>
<evidence type="ECO:0000313" key="3">
    <source>
        <dbReference type="Proteomes" id="UP000064967"/>
    </source>
</evidence>
<evidence type="ECO:0000256" key="1">
    <source>
        <dbReference type="SAM" id="MobiDB-lite"/>
    </source>
</evidence>
<dbReference type="KEGG" id="llu:AKJ09_10398"/>